<dbReference type="PANTHER" id="PTHR12387:SF0">
    <property type="entry name" value="26S PROTEASOME NON-ATPASE REGULATORY SUBUNIT 8"/>
    <property type="match status" value="1"/>
</dbReference>
<dbReference type="AlphaFoldDB" id="A0A7S0S7X2"/>
<dbReference type="InterPro" id="IPR000717">
    <property type="entry name" value="PCI_dom"/>
</dbReference>
<dbReference type="GO" id="GO:0043161">
    <property type="term" value="P:proteasome-mediated ubiquitin-dependent protein catabolic process"/>
    <property type="evidence" value="ECO:0007669"/>
    <property type="project" value="TreeGrafter"/>
</dbReference>
<evidence type="ECO:0000313" key="4">
    <source>
        <dbReference type="EMBL" id="CAD8699205.1"/>
    </source>
</evidence>
<sequence>MADLASAQKTFEALKKAYAAGDSAKTASLLGTLKVALTTFPALPPMFEQTPTAPQELLLARELLEYAVLFSVSQKDEAAAERNFNQLRPYYADCRHVMPASPQEHLVTGLNLLRLLVQNRIAEFHTELELIPAAAQADKHVKHPVDLEQHLMEGSYNKILKAQGALPSPDYAHYMGMFTATVRDEIAACMEKAYATLSTSAAAKLLSIASAGEMLSFGEGREWTVAGGDTFVFRAEAAAPSAKDIPSMQLINQTLLYAKELERIV</sequence>
<dbReference type="Pfam" id="PF10075">
    <property type="entry name" value="CSN8_PSD8_EIF3K"/>
    <property type="match status" value="1"/>
</dbReference>
<dbReference type="Gene3D" id="1.25.40.990">
    <property type="match status" value="1"/>
</dbReference>
<dbReference type="InterPro" id="IPR006746">
    <property type="entry name" value="26S_Psome_Rpn12"/>
</dbReference>
<accession>A0A7S0S7X2</accession>
<feature type="domain" description="PCI" evidence="3">
    <location>
        <begin position="78"/>
        <end position="265"/>
    </location>
</feature>
<protein>
    <recommendedName>
        <fullName evidence="3">PCI domain-containing protein</fullName>
    </recommendedName>
</protein>
<dbReference type="FunFam" id="1.25.40.990:FF:000001">
    <property type="entry name" value="26S proteasome non-ATPase regulatory subunit"/>
    <property type="match status" value="1"/>
</dbReference>
<organism evidence="4">
    <name type="scientific">Mantoniella antarctica</name>
    <dbReference type="NCBI Taxonomy" id="81844"/>
    <lineage>
        <taxon>Eukaryota</taxon>
        <taxon>Viridiplantae</taxon>
        <taxon>Chlorophyta</taxon>
        <taxon>Mamiellophyceae</taxon>
        <taxon>Mamiellales</taxon>
        <taxon>Mamiellaceae</taxon>
        <taxon>Mantoniella</taxon>
    </lineage>
</organism>
<evidence type="ECO:0000256" key="2">
    <source>
        <dbReference type="ARBA" id="ARBA00022942"/>
    </source>
</evidence>
<reference evidence="4" key="1">
    <citation type="submission" date="2021-01" db="EMBL/GenBank/DDBJ databases">
        <authorList>
            <person name="Corre E."/>
            <person name="Pelletier E."/>
            <person name="Niang G."/>
            <person name="Scheremetjew M."/>
            <person name="Finn R."/>
            <person name="Kale V."/>
            <person name="Holt S."/>
            <person name="Cochrane G."/>
            <person name="Meng A."/>
            <person name="Brown T."/>
            <person name="Cohen L."/>
        </authorList>
    </citation>
    <scope>NUCLEOTIDE SEQUENCE</scope>
    <source>
        <strain evidence="4">SL-175</strain>
    </source>
</reference>
<keyword evidence="2" id="KW-0647">Proteasome</keyword>
<evidence type="ECO:0000259" key="3">
    <source>
        <dbReference type="PROSITE" id="PS50250"/>
    </source>
</evidence>
<evidence type="ECO:0000256" key="1">
    <source>
        <dbReference type="ARBA" id="ARBA00009627"/>
    </source>
</evidence>
<proteinExistence type="inferred from homology"/>
<comment type="similarity">
    <text evidence="1">Belongs to the proteasome subunit S14 family.</text>
</comment>
<dbReference type="EMBL" id="HBFC01003535">
    <property type="protein sequence ID" value="CAD8699205.1"/>
    <property type="molecule type" value="Transcribed_RNA"/>
</dbReference>
<dbReference type="GO" id="GO:0005829">
    <property type="term" value="C:cytosol"/>
    <property type="evidence" value="ECO:0007669"/>
    <property type="project" value="TreeGrafter"/>
</dbReference>
<dbReference type="InterPro" id="IPR033464">
    <property type="entry name" value="CSN8_PSD8_EIF3K"/>
</dbReference>
<dbReference type="PROSITE" id="PS50250">
    <property type="entry name" value="PCI"/>
    <property type="match status" value="1"/>
</dbReference>
<name>A0A7S0S7X2_9CHLO</name>
<dbReference type="GO" id="GO:0005634">
    <property type="term" value="C:nucleus"/>
    <property type="evidence" value="ECO:0007669"/>
    <property type="project" value="TreeGrafter"/>
</dbReference>
<gene>
    <name evidence="4" type="ORF">MANT1106_LOCUS1887</name>
</gene>
<dbReference type="PANTHER" id="PTHR12387">
    <property type="entry name" value="26S PROTEASOME NON-ATPASE REGULATORY SUBUNIT 8"/>
    <property type="match status" value="1"/>
</dbReference>
<dbReference type="GO" id="GO:0008541">
    <property type="term" value="C:proteasome regulatory particle, lid subcomplex"/>
    <property type="evidence" value="ECO:0007669"/>
    <property type="project" value="TreeGrafter"/>
</dbReference>